<accession>A0A9J2PFZ8</accession>
<sequence length="37" mass="3937">MKPIQKNKSEPQGAGLNSHTNVCASKKRLQPSATKSA</sequence>
<organism evidence="2 3">
    <name type="scientific">Ascaris lumbricoides</name>
    <name type="common">Giant roundworm</name>
    <dbReference type="NCBI Taxonomy" id="6252"/>
    <lineage>
        <taxon>Eukaryota</taxon>
        <taxon>Metazoa</taxon>
        <taxon>Ecdysozoa</taxon>
        <taxon>Nematoda</taxon>
        <taxon>Chromadorea</taxon>
        <taxon>Rhabditida</taxon>
        <taxon>Spirurina</taxon>
        <taxon>Ascaridomorpha</taxon>
        <taxon>Ascaridoidea</taxon>
        <taxon>Ascarididae</taxon>
        <taxon>Ascaris</taxon>
    </lineage>
</organism>
<reference evidence="3" key="1">
    <citation type="submission" date="2023-03" db="UniProtKB">
        <authorList>
            <consortium name="WormBaseParasite"/>
        </authorList>
    </citation>
    <scope>IDENTIFICATION</scope>
</reference>
<feature type="region of interest" description="Disordered" evidence="1">
    <location>
        <begin position="1"/>
        <end position="37"/>
    </location>
</feature>
<protein>
    <submittedName>
        <fullName evidence="3">Uncharacterized protein</fullName>
    </submittedName>
</protein>
<evidence type="ECO:0000256" key="1">
    <source>
        <dbReference type="SAM" id="MobiDB-lite"/>
    </source>
</evidence>
<evidence type="ECO:0000313" key="3">
    <source>
        <dbReference type="WBParaSite" id="ALUE_0000826901-mRNA-1"/>
    </source>
</evidence>
<dbReference type="WBParaSite" id="ALUE_0000826901-mRNA-1">
    <property type="protein sequence ID" value="ALUE_0000826901-mRNA-1"/>
    <property type="gene ID" value="ALUE_0000826901"/>
</dbReference>
<dbReference type="AlphaFoldDB" id="A0A9J2PFZ8"/>
<keyword evidence="2" id="KW-1185">Reference proteome</keyword>
<dbReference type="Proteomes" id="UP000036681">
    <property type="component" value="Unplaced"/>
</dbReference>
<proteinExistence type="predicted"/>
<name>A0A9J2PFZ8_ASCLU</name>
<evidence type="ECO:0000313" key="2">
    <source>
        <dbReference type="Proteomes" id="UP000036681"/>
    </source>
</evidence>